<feature type="compositionally biased region" description="Acidic residues" evidence="1">
    <location>
        <begin position="199"/>
        <end position="218"/>
    </location>
</feature>
<dbReference type="EMBL" id="JANKHO010000047">
    <property type="protein sequence ID" value="KAJ3516648.1"/>
    <property type="molecule type" value="Genomic_DNA"/>
</dbReference>
<protein>
    <submittedName>
        <fullName evidence="2">Uncharacterized protein</fullName>
    </submittedName>
</protein>
<organism evidence="2 3">
    <name type="scientific">Agrocybe chaxingu</name>
    <dbReference type="NCBI Taxonomy" id="84603"/>
    <lineage>
        <taxon>Eukaryota</taxon>
        <taxon>Fungi</taxon>
        <taxon>Dikarya</taxon>
        <taxon>Basidiomycota</taxon>
        <taxon>Agaricomycotina</taxon>
        <taxon>Agaricomycetes</taxon>
        <taxon>Agaricomycetidae</taxon>
        <taxon>Agaricales</taxon>
        <taxon>Agaricineae</taxon>
        <taxon>Strophariaceae</taxon>
        <taxon>Agrocybe</taxon>
    </lineage>
</organism>
<comment type="caution">
    <text evidence="2">The sequence shown here is derived from an EMBL/GenBank/DDBJ whole genome shotgun (WGS) entry which is preliminary data.</text>
</comment>
<feature type="region of interest" description="Disordered" evidence="1">
    <location>
        <begin position="197"/>
        <end position="221"/>
    </location>
</feature>
<sequence>MRHKNIDSLTISNFTAPRPSHTGDDSDSRSERSGWHSESEFNFREEEDSEDSTFNLDALANNIAKIGSIRHLTVSDVNVNCAEGDYGEDGPEFRVDNLSLCFQNTKFRQGFLASISELPLCYSNISYTDITHESMPMVHDLQLEGIYNCDAAFCRALKLIATYCEPLRRCLYLIDRPEFTVKGLKAMVTKRLEFVSAESDSEDEDEEETRVEGDDDSDAQSVVVCSDTDDMHTLSGFEEKETPPRELAFKTIAHLEVKGHPNSFRNATGSGLNPVSEHSVGSEQVGGGSFHRLGV</sequence>
<evidence type="ECO:0000256" key="1">
    <source>
        <dbReference type="SAM" id="MobiDB-lite"/>
    </source>
</evidence>
<feature type="region of interest" description="Disordered" evidence="1">
    <location>
        <begin position="260"/>
        <end position="295"/>
    </location>
</feature>
<gene>
    <name evidence="2" type="ORF">NLJ89_g989</name>
</gene>
<keyword evidence="3" id="KW-1185">Reference proteome</keyword>
<dbReference type="AlphaFoldDB" id="A0A9W8N0T7"/>
<accession>A0A9W8N0T7</accession>
<dbReference type="Proteomes" id="UP001148786">
    <property type="component" value="Unassembled WGS sequence"/>
</dbReference>
<feature type="compositionally biased region" description="Basic and acidic residues" evidence="1">
    <location>
        <begin position="21"/>
        <end position="44"/>
    </location>
</feature>
<feature type="compositionally biased region" description="Polar residues" evidence="1">
    <location>
        <begin position="263"/>
        <end position="273"/>
    </location>
</feature>
<proteinExistence type="predicted"/>
<dbReference type="OrthoDB" id="10503563at2759"/>
<feature type="region of interest" description="Disordered" evidence="1">
    <location>
        <begin position="1"/>
        <end position="49"/>
    </location>
</feature>
<reference evidence="2" key="1">
    <citation type="submission" date="2022-07" db="EMBL/GenBank/DDBJ databases">
        <title>Genome Sequence of Agrocybe chaxingu.</title>
        <authorList>
            <person name="Buettner E."/>
        </authorList>
    </citation>
    <scope>NUCLEOTIDE SEQUENCE</scope>
    <source>
        <strain evidence="2">MP-N11</strain>
    </source>
</reference>
<name>A0A9W8N0T7_9AGAR</name>
<evidence type="ECO:0000313" key="2">
    <source>
        <dbReference type="EMBL" id="KAJ3516648.1"/>
    </source>
</evidence>
<evidence type="ECO:0000313" key="3">
    <source>
        <dbReference type="Proteomes" id="UP001148786"/>
    </source>
</evidence>